<dbReference type="SUPFAM" id="SSF52317">
    <property type="entry name" value="Class I glutamine amidotransferase-like"/>
    <property type="match status" value="1"/>
</dbReference>
<evidence type="ECO:0000256" key="1">
    <source>
        <dbReference type="ARBA" id="ARBA00006534"/>
    </source>
</evidence>
<evidence type="ECO:0000313" key="5">
    <source>
        <dbReference type="EMBL" id="CAB4960597.1"/>
    </source>
</evidence>
<accession>A0A6J7KXY7</accession>
<dbReference type="CDD" id="cd03146">
    <property type="entry name" value="GAT1_Peptidase_E"/>
    <property type="match status" value="1"/>
</dbReference>
<comment type="similarity">
    <text evidence="1">Belongs to the peptidase S51 family.</text>
</comment>
<evidence type="ECO:0000256" key="3">
    <source>
        <dbReference type="ARBA" id="ARBA00022801"/>
    </source>
</evidence>
<dbReference type="AlphaFoldDB" id="A0A6J7KXY7"/>
<organism evidence="5">
    <name type="scientific">freshwater metagenome</name>
    <dbReference type="NCBI Taxonomy" id="449393"/>
    <lineage>
        <taxon>unclassified sequences</taxon>
        <taxon>metagenomes</taxon>
        <taxon>ecological metagenomes</taxon>
    </lineage>
</organism>
<keyword evidence="2" id="KW-0645">Protease</keyword>
<dbReference type="GO" id="GO:0006508">
    <property type="term" value="P:proteolysis"/>
    <property type="evidence" value="ECO:0007669"/>
    <property type="project" value="UniProtKB-KW"/>
</dbReference>
<reference evidence="5" key="1">
    <citation type="submission" date="2020-05" db="EMBL/GenBank/DDBJ databases">
        <authorList>
            <person name="Chiriac C."/>
            <person name="Salcher M."/>
            <person name="Ghai R."/>
            <person name="Kavagutti S V."/>
        </authorList>
    </citation>
    <scope>NUCLEOTIDE SEQUENCE</scope>
</reference>
<proteinExistence type="inferred from homology"/>
<keyword evidence="4" id="KW-0720">Serine protease</keyword>
<dbReference type="InterPro" id="IPR029062">
    <property type="entry name" value="Class_I_gatase-like"/>
</dbReference>
<keyword evidence="3" id="KW-0378">Hydrolase</keyword>
<dbReference type="EMBL" id="CAFBNF010000286">
    <property type="protein sequence ID" value="CAB4960597.1"/>
    <property type="molecule type" value="Genomic_DNA"/>
</dbReference>
<gene>
    <name evidence="5" type="ORF">UFOPK3773_01965</name>
    <name evidence="6" type="ORF">UFOPK3992_00328</name>
</gene>
<sequence length="243" mass="25690">MTVRRILASSGGFVATDRWGVLRPGGILTEALRLTGKERPRVCLVMTASGDDRSYLVRSYEALAAVGCDVTHLELFMQPNADLEERLLGSDIVWVGGGSVANLLALWTLHGVDPVMRAAWEQGTILAGVSAGSICWHVGGPTDSFGPTLAPVTNGLGLLPYGNGVHYDSEAQRRPLVHQLVAEAVIPLTYATDDHVGILYEGTDPVAVITDSEVDPLAGPAGYRIERVGGEVVESRLAPGPIG</sequence>
<evidence type="ECO:0000256" key="2">
    <source>
        <dbReference type="ARBA" id="ARBA00022670"/>
    </source>
</evidence>
<protein>
    <submittedName>
        <fullName evidence="5">Unannotated protein</fullName>
    </submittedName>
</protein>
<name>A0A6J7KXY7_9ZZZZ</name>
<evidence type="ECO:0000313" key="6">
    <source>
        <dbReference type="EMBL" id="CAB4995455.1"/>
    </source>
</evidence>
<dbReference type="Gene3D" id="3.40.50.880">
    <property type="match status" value="1"/>
</dbReference>
<evidence type="ECO:0000256" key="4">
    <source>
        <dbReference type="ARBA" id="ARBA00022825"/>
    </source>
</evidence>
<dbReference type="PANTHER" id="PTHR20842:SF0">
    <property type="entry name" value="ALPHA-ASPARTYL DIPEPTIDASE"/>
    <property type="match status" value="1"/>
</dbReference>
<dbReference type="GO" id="GO:0008236">
    <property type="term" value="F:serine-type peptidase activity"/>
    <property type="evidence" value="ECO:0007669"/>
    <property type="project" value="UniProtKB-KW"/>
</dbReference>
<dbReference type="PANTHER" id="PTHR20842">
    <property type="entry name" value="PROTEASE S51 ALPHA-ASPARTYL DIPEPTIDASE"/>
    <property type="match status" value="1"/>
</dbReference>
<dbReference type="InterPro" id="IPR005320">
    <property type="entry name" value="Peptidase_S51"/>
</dbReference>
<dbReference type="EMBL" id="CAFBOZ010000030">
    <property type="protein sequence ID" value="CAB4995455.1"/>
    <property type="molecule type" value="Genomic_DNA"/>
</dbReference>
<dbReference type="Pfam" id="PF03575">
    <property type="entry name" value="Peptidase_S51"/>
    <property type="match status" value="1"/>
</dbReference>